<organism evidence="2 3">
    <name type="scientific">Profundibacter amoris</name>
    <dbReference type="NCBI Taxonomy" id="2171755"/>
    <lineage>
        <taxon>Bacteria</taxon>
        <taxon>Pseudomonadati</taxon>
        <taxon>Pseudomonadota</taxon>
        <taxon>Alphaproteobacteria</taxon>
        <taxon>Rhodobacterales</taxon>
        <taxon>Paracoccaceae</taxon>
        <taxon>Profundibacter</taxon>
    </lineage>
</organism>
<gene>
    <name evidence="2" type="ORF">BAR1_01065</name>
</gene>
<accession>A0A347UCS3</accession>
<feature type="transmembrane region" description="Helical" evidence="1">
    <location>
        <begin position="6"/>
        <end position="26"/>
    </location>
</feature>
<dbReference type="RefSeq" id="WP_118941309.1">
    <property type="nucleotide sequence ID" value="NZ_CP032125.1"/>
</dbReference>
<dbReference type="OrthoDB" id="7875658at2"/>
<dbReference type="KEGG" id="pamo:BAR1_01065"/>
<evidence type="ECO:0000313" key="2">
    <source>
        <dbReference type="EMBL" id="AXX96651.1"/>
    </source>
</evidence>
<keyword evidence="1" id="KW-1133">Transmembrane helix</keyword>
<protein>
    <submittedName>
        <fullName evidence="2">Uncharacterized protein</fullName>
    </submittedName>
</protein>
<dbReference type="AlphaFoldDB" id="A0A347UCS3"/>
<dbReference type="Proteomes" id="UP000261704">
    <property type="component" value="Chromosome"/>
</dbReference>
<name>A0A347UCS3_9RHOB</name>
<evidence type="ECO:0000313" key="3">
    <source>
        <dbReference type="Proteomes" id="UP000261704"/>
    </source>
</evidence>
<evidence type="ECO:0000256" key="1">
    <source>
        <dbReference type="SAM" id="Phobius"/>
    </source>
</evidence>
<dbReference type="EMBL" id="CP032125">
    <property type="protein sequence ID" value="AXX96651.1"/>
    <property type="molecule type" value="Genomic_DNA"/>
</dbReference>
<keyword evidence="1" id="KW-0472">Membrane</keyword>
<keyword evidence="1" id="KW-0812">Transmembrane</keyword>
<proteinExistence type="predicted"/>
<reference evidence="2 3" key="1">
    <citation type="submission" date="2018-09" db="EMBL/GenBank/DDBJ databases">
        <title>Profundibacter amoris BAR1 gen. nov., sp. nov., a new member of the Roseobacter clade isolated at Lokis Castle Vent Field on the Arctic Mid-Oceanic Ridge.</title>
        <authorList>
            <person name="Le Moine Bauer S."/>
            <person name="Sjoeberg A.G."/>
            <person name="L'Haridon S."/>
            <person name="Stokke R."/>
            <person name="Roalkvam I."/>
            <person name="Steen I.H."/>
            <person name="Dahle H."/>
        </authorList>
    </citation>
    <scope>NUCLEOTIDE SEQUENCE [LARGE SCALE GENOMIC DNA]</scope>
    <source>
        <strain evidence="2 3">BAR1</strain>
    </source>
</reference>
<sequence length="92" mass="9957">MPLPLAPIAGIALRYGTVALATYAMTRKVAIGRRDQRAEDALDDLDEGLSVRREPGQTNAGAKFHRTIRLGENGPGVEIDISALGRFSIRKL</sequence>
<keyword evidence="3" id="KW-1185">Reference proteome</keyword>